<protein>
    <submittedName>
        <fullName evidence="5">Lsu ribosomal protein l18e</fullName>
    </submittedName>
</protein>
<comment type="caution">
    <text evidence="5">The sequence shown here is derived from an EMBL/GenBank/DDBJ whole genome shotgun (WGS) entry which is preliminary data.</text>
</comment>
<dbReference type="HAMAP" id="MF_00329">
    <property type="entry name" value="Ribosomal_eL18"/>
    <property type="match status" value="1"/>
</dbReference>
<keyword evidence="2 5" id="KW-0689">Ribosomal protein</keyword>
<dbReference type="PROSITE" id="PS01106">
    <property type="entry name" value="RIBOSOMAL_L18E"/>
    <property type="match status" value="1"/>
</dbReference>
<gene>
    <name evidence="5" type="ORF">ASZ90_016583</name>
</gene>
<dbReference type="InterPro" id="IPR000039">
    <property type="entry name" value="Ribosomal_eL18"/>
</dbReference>
<dbReference type="InterPro" id="IPR021131">
    <property type="entry name" value="Ribosomal_uL15/eL18"/>
</dbReference>
<reference evidence="5" key="1">
    <citation type="journal article" date="2015" name="Proc. Natl. Acad. Sci. U.S.A.">
        <title>Networks of energetic and metabolic interactions define dynamics in microbial communities.</title>
        <authorList>
            <person name="Embree M."/>
            <person name="Liu J.K."/>
            <person name="Al-Bassam M.M."/>
            <person name="Zengler K."/>
        </authorList>
    </citation>
    <scope>NUCLEOTIDE SEQUENCE</scope>
</reference>
<dbReference type="PANTHER" id="PTHR10934:SF2">
    <property type="entry name" value="LARGE RIBOSOMAL SUBUNIT PROTEIN EL18"/>
    <property type="match status" value="1"/>
</dbReference>
<comment type="similarity">
    <text evidence="1">Belongs to the eukaryotic ribosomal protein eL18 family.</text>
</comment>
<keyword evidence="3" id="KW-0687">Ribonucleoprotein</keyword>
<evidence type="ECO:0000256" key="1">
    <source>
        <dbReference type="ARBA" id="ARBA00006815"/>
    </source>
</evidence>
<organism evidence="5">
    <name type="scientific">hydrocarbon metagenome</name>
    <dbReference type="NCBI Taxonomy" id="938273"/>
    <lineage>
        <taxon>unclassified sequences</taxon>
        <taxon>metagenomes</taxon>
        <taxon>ecological metagenomes</taxon>
    </lineage>
</organism>
<dbReference type="AlphaFoldDB" id="A0A0W8ENL8"/>
<evidence type="ECO:0000256" key="3">
    <source>
        <dbReference type="ARBA" id="ARBA00023274"/>
    </source>
</evidence>
<dbReference type="Pfam" id="PF17135">
    <property type="entry name" value="Ribosomal_L18"/>
    <property type="match status" value="1"/>
</dbReference>
<dbReference type="InterPro" id="IPR021132">
    <property type="entry name" value="Ribosomal_eL18/eL18-A/B/_CS"/>
</dbReference>
<name>A0A0W8ENL8_9ZZZZ</name>
<dbReference type="GO" id="GO:0022625">
    <property type="term" value="C:cytosolic large ribosomal subunit"/>
    <property type="evidence" value="ECO:0007669"/>
    <property type="project" value="TreeGrafter"/>
</dbReference>
<dbReference type="InterPro" id="IPR036227">
    <property type="entry name" value="Ribosomal_uL15/eL18_sf"/>
</dbReference>
<dbReference type="PANTHER" id="PTHR10934">
    <property type="entry name" value="60S RIBOSOMAL PROTEIN L18"/>
    <property type="match status" value="1"/>
</dbReference>
<evidence type="ECO:0000313" key="5">
    <source>
        <dbReference type="EMBL" id="KUG10019.1"/>
    </source>
</evidence>
<proteinExistence type="inferred from homology"/>
<dbReference type="SUPFAM" id="SSF52080">
    <property type="entry name" value="Ribosomal proteins L15p and L18e"/>
    <property type="match status" value="1"/>
</dbReference>
<dbReference type="Gene3D" id="3.100.10.10">
    <property type="match status" value="1"/>
</dbReference>
<dbReference type="InterPro" id="IPR022947">
    <property type="entry name" value="Ribosomal_eL18_arc"/>
</dbReference>
<dbReference type="EMBL" id="LNQE01001746">
    <property type="protein sequence ID" value="KUG10019.1"/>
    <property type="molecule type" value="Genomic_DNA"/>
</dbReference>
<evidence type="ECO:0000259" key="4">
    <source>
        <dbReference type="Pfam" id="PF17135"/>
    </source>
</evidence>
<accession>A0A0W8ENL8</accession>
<sequence>MTKKKTNPRLTTLIALLKATSRENDVNIWRDIADRLEAPSRNYAEVNLSKINRYAADGETIIVPGKVLGTGMVEMSVTVAALNFSESASAKIREAQGECMSIEQLVSANPTGSRVRILR</sequence>
<dbReference type="NCBIfam" id="NF003079">
    <property type="entry name" value="PRK04005.1"/>
    <property type="match status" value="1"/>
</dbReference>
<dbReference type="GO" id="GO:0003723">
    <property type="term" value="F:RNA binding"/>
    <property type="evidence" value="ECO:0007669"/>
    <property type="project" value="TreeGrafter"/>
</dbReference>
<dbReference type="FunFam" id="3.100.10.10:FF:000013">
    <property type="entry name" value="50S ribosomal protein L18e"/>
    <property type="match status" value="1"/>
</dbReference>
<evidence type="ECO:0000256" key="2">
    <source>
        <dbReference type="ARBA" id="ARBA00022980"/>
    </source>
</evidence>
<dbReference type="GO" id="GO:0003735">
    <property type="term" value="F:structural constituent of ribosome"/>
    <property type="evidence" value="ECO:0007669"/>
    <property type="project" value="InterPro"/>
</dbReference>
<dbReference type="GO" id="GO:0006412">
    <property type="term" value="P:translation"/>
    <property type="evidence" value="ECO:0007669"/>
    <property type="project" value="InterPro"/>
</dbReference>
<feature type="domain" description="Large ribosomal subunit protein uL15/eL18" evidence="4">
    <location>
        <begin position="3"/>
        <end position="119"/>
    </location>
</feature>